<proteinExistence type="inferred from homology"/>
<feature type="transmembrane region" description="Helical" evidence="13">
    <location>
        <begin position="115"/>
        <end position="134"/>
    </location>
</feature>
<comment type="function">
    <text evidence="10">Part of the binding-protein-dependent transport system for heme-iron. Responsible for the translocation of the substrate across the membrane.</text>
</comment>
<feature type="transmembrane region" description="Helical" evidence="13">
    <location>
        <begin position="301"/>
        <end position="321"/>
    </location>
</feature>
<dbReference type="STRING" id="1503.CLPU_8c00480"/>
<dbReference type="EMBL" id="LGSS01000008">
    <property type="protein sequence ID" value="KNF08283.1"/>
    <property type="molecule type" value="Genomic_DNA"/>
</dbReference>
<feature type="transmembrane region" description="Helical" evidence="13">
    <location>
        <begin position="194"/>
        <end position="214"/>
    </location>
</feature>
<evidence type="ECO:0000256" key="12">
    <source>
        <dbReference type="ARBA" id="ARBA00031465"/>
    </source>
</evidence>
<dbReference type="GO" id="GO:0022857">
    <property type="term" value="F:transmembrane transporter activity"/>
    <property type="evidence" value="ECO:0007669"/>
    <property type="project" value="InterPro"/>
</dbReference>
<comment type="similarity">
    <text evidence="2">Belongs to the binding-protein-dependent transport system permease family. FecCD subfamily.</text>
</comment>
<dbReference type="Gene3D" id="1.10.3470.10">
    <property type="entry name" value="ABC transporter involved in vitamin B12 uptake, BtuC"/>
    <property type="match status" value="1"/>
</dbReference>
<keyword evidence="6 13" id="KW-0812">Transmembrane</keyword>
<keyword evidence="7 13" id="KW-1133">Transmembrane helix</keyword>
<feature type="transmembrane region" description="Helical" evidence="13">
    <location>
        <begin position="7"/>
        <end position="25"/>
    </location>
</feature>
<keyword evidence="4" id="KW-0813">Transport</keyword>
<organism evidence="14 15">
    <name type="scientific">Gottschalkia purinilytica</name>
    <name type="common">Clostridium purinilyticum</name>
    <dbReference type="NCBI Taxonomy" id="1503"/>
    <lineage>
        <taxon>Bacteria</taxon>
        <taxon>Bacillati</taxon>
        <taxon>Bacillota</taxon>
        <taxon>Tissierellia</taxon>
        <taxon>Tissierellales</taxon>
        <taxon>Gottschalkiaceae</taxon>
        <taxon>Gottschalkia</taxon>
    </lineage>
</organism>
<name>A0A0L0W9Q3_GOTPU</name>
<dbReference type="CDD" id="cd06550">
    <property type="entry name" value="TM_ABC_iron-siderophores_like"/>
    <property type="match status" value="1"/>
</dbReference>
<keyword evidence="5" id="KW-1003">Cell membrane</keyword>
<evidence type="ECO:0000256" key="1">
    <source>
        <dbReference type="ARBA" id="ARBA00004651"/>
    </source>
</evidence>
<reference evidence="15" key="1">
    <citation type="submission" date="2015-07" db="EMBL/GenBank/DDBJ databases">
        <title>Draft genome sequence of the purine-degrading Gottschalkia purinilyticum DSM 1384 (formerly Clostridium purinilyticum).</title>
        <authorList>
            <person name="Poehlein A."/>
            <person name="Schiel-Bengelsdorf B."/>
            <person name="Bengelsdorf F.R."/>
            <person name="Daniel R."/>
            <person name="Duerre P."/>
        </authorList>
    </citation>
    <scope>NUCLEOTIDE SEQUENCE [LARGE SCALE GENOMIC DNA]</scope>
    <source>
        <strain evidence="15">DSM 1384</strain>
    </source>
</reference>
<dbReference type="AlphaFoldDB" id="A0A0L0W9Q3"/>
<gene>
    <name evidence="14" type="ORF">CLPU_8c00480</name>
</gene>
<evidence type="ECO:0000256" key="4">
    <source>
        <dbReference type="ARBA" id="ARBA00022448"/>
    </source>
</evidence>
<dbReference type="SUPFAM" id="SSF81345">
    <property type="entry name" value="ABC transporter involved in vitamin B12 uptake, BtuC"/>
    <property type="match status" value="1"/>
</dbReference>
<feature type="transmembrane region" description="Helical" evidence="13">
    <location>
        <begin position="272"/>
        <end position="289"/>
    </location>
</feature>
<sequence>MKNRTKVLIILSLLVVLIFLSLISIKMGSVDIGLKDIIDIIKGQGDSINRGIIIDMRMPRIILAIFVGANLAISGALLQAVMKNPLADPGVTGVSSGASLAAILIMMYFPEMYGILPLVAFIGGIIACSLIYLLAWKDGIDPMRIILSGVAVNAMLGGATSFISIMNSESIQGVLMWLNGSLAARGWKEVQFFIPYTILGLILSIVCIKGANLLGLGDEAASNLGLSVNKTRVLISLVAVFLAAISTSAVGVIGFVGLVVPHISRMIIGSDYKFLIPMSCVLGAIVLLLADSFARTLIRPIELPVGIIMAIIGGPFFLFLLRRNKRNA</sequence>
<evidence type="ECO:0000256" key="2">
    <source>
        <dbReference type="ARBA" id="ARBA00007935"/>
    </source>
</evidence>
<dbReference type="PATRIC" id="fig|1503.3.peg.3187"/>
<comment type="subcellular location">
    <subcellularLocation>
        <location evidence="1">Cell membrane</location>
        <topology evidence="1">Multi-pass membrane protein</topology>
    </subcellularLocation>
</comment>
<evidence type="ECO:0000256" key="10">
    <source>
        <dbReference type="ARBA" id="ARBA00025320"/>
    </source>
</evidence>
<dbReference type="InterPro" id="IPR000522">
    <property type="entry name" value="ABC_transptr_permease_BtuC"/>
</dbReference>
<evidence type="ECO:0000256" key="6">
    <source>
        <dbReference type="ARBA" id="ARBA00022692"/>
    </source>
</evidence>
<dbReference type="RefSeq" id="WP_050355385.1">
    <property type="nucleotide sequence ID" value="NZ_LGSS01000008.1"/>
</dbReference>
<dbReference type="GO" id="GO:0005886">
    <property type="term" value="C:plasma membrane"/>
    <property type="evidence" value="ECO:0007669"/>
    <property type="project" value="UniProtKB-SubCell"/>
</dbReference>
<protein>
    <recommendedName>
        <fullName evidence="3">Probable heme-iron transport system permease protein IsdF</fullName>
    </recommendedName>
    <alternativeName>
        <fullName evidence="12">Iron-regulated surface determinant protein F</fullName>
    </alternativeName>
    <alternativeName>
        <fullName evidence="11">Staphylococcal iron-regulated protein G</fullName>
    </alternativeName>
</protein>
<evidence type="ECO:0000256" key="5">
    <source>
        <dbReference type="ARBA" id="ARBA00022475"/>
    </source>
</evidence>
<comment type="caution">
    <text evidence="14">The sequence shown here is derived from an EMBL/GenBank/DDBJ whole genome shotgun (WGS) entry which is preliminary data.</text>
</comment>
<dbReference type="Pfam" id="PF01032">
    <property type="entry name" value="FecCD"/>
    <property type="match status" value="1"/>
</dbReference>
<keyword evidence="9 13" id="KW-0472">Membrane</keyword>
<evidence type="ECO:0000256" key="11">
    <source>
        <dbReference type="ARBA" id="ARBA00031149"/>
    </source>
</evidence>
<feature type="transmembrane region" description="Helical" evidence="13">
    <location>
        <begin position="234"/>
        <end position="260"/>
    </location>
</feature>
<evidence type="ECO:0000313" key="14">
    <source>
        <dbReference type="EMBL" id="KNF08283.1"/>
    </source>
</evidence>
<keyword evidence="8" id="KW-0408">Iron</keyword>
<dbReference type="PANTHER" id="PTHR30472:SF21">
    <property type="entry name" value="HEME-IRON TRANSPORT SYSTEM PERMEASE PROTEIN ISDF-RELATED"/>
    <property type="match status" value="1"/>
</dbReference>
<feature type="transmembrane region" description="Helical" evidence="13">
    <location>
        <begin position="90"/>
        <end position="109"/>
    </location>
</feature>
<dbReference type="GO" id="GO:0033214">
    <property type="term" value="P:siderophore-iron import into cell"/>
    <property type="evidence" value="ECO:0007669"/>
    <property type="project" value="TreeGrafter"/>
</dbReference>
<evidence type="ECO:0000256" key="9">
    <source>
        <dbReference type="ARBA" id="ARBA00023136"/>
    </source>
</evidence>
<evidence type="ECO:0000256" key="8">
    <source>
        <dbReference type="ARBA" id="ARBA00023004"/>
    </source>
</evidence>
<dbReference type="InterPro" id="IPR037294">
    <property type="entry name" value="ABC_BtuC-like"/>
</dbReference>
<keyword evidence="15" id="KW-1185">Reference proteome</keyword>
<dbReference type="PANTHER" id="PTHR30472">
    <property type="entry name" value="FERRIC ENTEROBACTIN TRANSPORT SYSTEM PERMEASE PROTEIN"/>
    <property type="match status" value="1"/>
</dbReference>
<accession>A0A0L0W9Q3</accession>
<dbReference type="FunFam" id="1.10.3470.10:FF:000001">
    <property type="entry name" value="Vitamin B12 ABC transporter permease BtuC"/>
    <property type="match status" value="1"/>
</dbReference>
<evidence type="ECO:0000313" key="15">
    <source>
        <dbReference type="Proteomes" id="UP000037267"/>
    </source>
</evidence>
<evidence type="ECO:0000256" key="13">
    <source>
        <dbReference type="SAM" id="Phobius"/>
    </source>
</evidence>
<dbReference type="Proteomes" id="UP000037267">
    <property type="component" value="Unassembled WGS sequence"/>
</dbReference>
<feature type="transmembrane region" description="Helical" evidence="13">
    <location>
        <begin position="61"/>
        <end position="78"/>
    </location>
</feature>
<evidence type="ECO:0000256" key="3">
    <source>
        <dbReference type="ARBA" id="ARBA00018524"/>
    </source>
</evidence>
<evidence type="ECO:0000256" key="7">
    <source>
        <dbReference type="ARBA" id="ARBA00022989"/>
    </source>
</evidence>